<gene>
    <name evidence="8 11" type="primary">bamA</name>
    <name evidence="11" type="ORF">GQE99_09755</name>
</gene>
<dbReference type="InterPro" id="IPR034746">
    <property type="entry name" value="POTRA"/>
</dbReference>
<proteinExistence type="inferred from homology"/>
<keyword evidence="6 8" id="KW-0472">Membrane</keyword>
<name>A0A845M739_9RHOB</name>
<dbReference type="InterPro" id="IPR000184">
    <property type="entry name" value="Bac_surfAg_D15"/>
</dbReference>
<keyword evidence="3 8" id="KW-0812">Transmembrane</keyword>
<feature type="domain" description="POTRA" evidence="10">
    <location>
        <begin position="367"/>
        <end position="440"/>
    </location>
</feature>
<dbReference type="InterPro" id="IPR023707">
    <property type="entry name" value="OM_assembly_BamA"/>
</dbReference>
<reference evidence="11 12" key="1">
    <citation type="submission" date="2019-12" db="EMBL/GenBank/DDBJ databases">
        <title>Maritimibacter sp. nov. sp. isolated from sea sand.</title>
        <authorList>
            <person name="Kim J."/>
            <person name="Jeong S.E."/>
            <person name="Jung H.S."/>
            <person name="Jeon C.O."/>
        </authorList>
    </citation>
    <scope>NUCLEOTIDE SEQUENCE [LARGE SCALE GENOMIC DNA]</scope>
    <source>
        <strain evidence="11 12">DP07</strain>
    </source>
</reference>
<comment type="function">
    <text evidence="8">Part of the outer membrane protein assembly complex, which is involved in assembly and insertion of beta-barrel proteins into the outer membrane.</text>
</comment>
<evidence type="ECO:0000256" key="9">
    <source>
        <dbReference type="NCBIfam" id="TIGR03303"/>
    </source>
</evidence>
<keyword evidence="2 8" id="KW-1134">Transmembrane beta strand</keyword>
<comment type="subunit">
    <text evidence="8">Part of the Bam complex.</text>
</comment>
<dbReference type="GO" id="GO:0043165">
    <property type="term" value="P:Gram-negative-bacterium-type cell outer membrane assembly"/>
    <property type="evidence" value="ECO:0007669"/>
    <property type="project" value="UniProtKB-UniRule"/>
</dbReference>
<keyword evidence="7 8" id="KW-0998">Cell outer membrane</keyword>
<evidence type="ECO:0000256" key="3">
    <source>
        <dbReference type="ARBA" id="ARBA00022692"/>
    </source>
</evidence>
<evidence type="ECO:0000256" key="1">
    <source>
        <dbReference type="ARBA" id="ARBA00004370"/>
    </source>
</evidence>
<dbReference type="NCBIfam" id="TIGR03303">
    <property type="entry name" value="OM_YaeT"/>
    <property type="match status" value="1"/>
</dbReference>
<protein>
    <recommendedName>
        <fullName evidence="8 9">Outer membrane protein assembly factor BamA</fullName>
    </recommendedName>
</protein>
<keyword evidence="5 8" id="KW-0677">Repeat</keyword>
<evidence type="ECO:0000256" key="4">
    <source>
        <dbReference type="ARBA" id="ARBA00022729"/>
    </source>
</evidence>
<dbReference type="PANTHER" id="PTHR12815:SF23">
    <property type="entry name" value="OUTER MEMBRANE PROTEIN ASSEMBLY FACTOR BAMA"/>
    <property type="match status" value="1"/>
</dbReference>
<dbReference type="GO" id="GO:0051205">
    <property type="term" value="P:protein insertion into membrane"/>
    <property type="evidence" value="ECO:0007669"/>
    <property type="project" value="UniProtKB-UniRule"/>
</dbReference>
<evidence type="ECO:0000256" key="8">
    <source>
        <dbReference type="HAMAP-Rule" id="MF_01430"/>
    </source>
</evidence>
<dbReference type="Pfam" id="PF07244">
    <property type="entry name" value="POTRA"/>
    <property type="match status" value="5"/>
</dbReference>
<evidence type="ECO:0000256" key="2">
    <source>
        <dbReference type="ARBA" id="ARBA00022452"/>
    </source>
</evidence>
<organism evidence="11 12">
    <name type="scientific">Maritimibacter harenae</name>
    <dbReference type="NCBI Taxonomy" id="2606218"/>
    <lineage>
        <taxon>Bacteria</taxon>
        <taxon>Pseudomonadati</taxon>
        <taxon>Pseudomonadota</taxon>
        <taxon>Alphaproteobacteria</taxon>
        <taxon>Rhodobacterales</taxon>
        <taxon>Roseobacteraceae</taxon>
        <taxon>Maritimibacter</taxon>
    </lineage>
</organism>
<dbReference type="Gene3D" id="2.40.160.50">
    <property type="entry name" value="membrane protein fhac: a member of the omp85/tpsb transporter family"/>
    <property type="match status" value="1"/>
</dbReference>
<feature type="domain" description="POTRA" evidence="10">
    <location>
        <begin position="46"/>
        <end position="113"/>
    </location>
</feature>
<sequence length="781" mass="85272">MTYDEQRAARAKGLRRSLIVPAATALFIGVSGASVIAPAAAQAQSYNFSSVQIVGTEKIEAATILAYLGFGKNETVTAAELNDAYQRLQGSGLFDTVELQPRGRTLVVRVQEQSIISRINIEGNRRQDDEDLTALIQSRPNQVFSPATAQRDAQLIAEAYAAEGRIAAEVTPKIIRRGGGRVDLVFEVTERDNAEIERISFTGNRAYSDGRLRRVLSSKQAGLLRRFVRSDTYDPERIAFDRQVLTDYYNSRGYIDFEATAVAAEVPQSRDGYQVTFRITEGQQYRFGEINTISEVAGIDVAEFDRESRIRSGNVYNPADVDRAIARMERLAVQKGLNFITVEPRIERNDRAGTLDLTLAIVRGPRVIVERIDIEGNQTTLDRVVRAQFQTVEGDPFNPRQIRAAAERIRALGYFSDVAVEAREGSARDRVIVDVDVEEQGTGSLSFGASYSTTAGFGLNASFTERNFLGRGQYLSAEFSGGRNARNYSFSFSEPSLFGRDLELGVSAYYRTTSATSSANYATTGLFVEPYLSFPVSPSSRISVRGTVQGANMYNVAANSSNILKAEAARGWQVGAGAGFTFTFDSARTALDDRTRYFLQFSGDVGGLGADNQYLKATALARAQTKLFNDQVTLRGAVEGGAIYSISGNGTRITDRFALGTDKLRGFANYGVGPRDLSVPNLDGLGGNYFVAARVEAQFPIGLPEDYGISGGVFADVGSLWGLDNTGGGLIDDSFYLRSVVGASLFWESPVGPLRFNYSIPVVSQGYDRESRFEVTIQSSF</sequence>
<dbReference type="Proteomes" id="UP000467322">
    <property type="component" value="Unassembled WGS sequence"/>
</dbReference>
<keyword evidence="12" id="KW-1185">Reference proteome</keyword>
<dbReference type="InterPro" id="IPR039910">
    <property type="entry name" value="D15-like"/>
</dbReference>
<dbReference type="PROSITE" id="PS51779">
    <property type="entry name" value="POTRA"/>
    <property type="match status" value="3"/>
</dbReference>
<feature type="domain" description="POTRA" evidence="10">
    <location>
        <begin position="114"/>
        <end position="191"/>
    </location>
</feature>
<evidence type="ECO:0000313" key="11">
    <source>
        <dbReference type="EMBL" id="MZR13303.1"/>
    </source>
</evidence>
<dbReference type="PIRSF" id="PIRSF006076">
    <property type="entry name" value="OM_assembly_OMP85"/>
    <property type="match status" value="1"/>
</dbReference>
<comment type="subcellular location">
    <subcellularLocation>
        <location evidence="8">Cell outer membrane</location>
    </subcellularLocation>
    <subcellularLocation>
        <location evidence="1">Membrane</location>
    </subcellularLocation>
</comment>
<dbReference type="PANTHER" id="PTHR12815">
    <property type="entry name" value="SORTING AND ASSEMBLY MACHINERY SAMM50 PROTEIN FAMILY MEMBER"/>
    <property type="match status" value="1"/>
</dbReference>
<dbReference type="HAMAP" id="MF_01430">
    <property type="entry name" value="OM_assembly_BamA"/>
    <property type="match status" value="1"/>
</dbReference>
<keyword evidence="4 8" id="KW-0732">Signal</keyword>
<dbReference type="RefSeq" id="WP_161351400.1">
    <property type="nucleotide sequence ID" value="NZ_WTUX01000011.1"/>
</dbReference>
<dbReference type="GO" id="GO:0009279">
    <property type="term" value="C:cell outer membrane"/>
    <property type="evidence" value="ECO:0007669"/>
    <property type="project" value="UniProtKB-SubCell"/>
</dbReference>
<comment type="similarity">
    <text evidence="8">Belongs to the BamA family.</text>
</comment>
<dbReference type="Pfam" id="PF01103">
    <property type="entry name" value="Omp85"/>
    <property type="match status" value="1"/>
</dbReference>
<accession>A0A845M739</accession>
<dbReference type="AlphaFoldDB" id="A0A845M739"/>
<dbReference type="EMBL" id="WTUX01000011">
    <property type="protein sequence ID" value="MZR13303.1"/>
    <property type="molecule type" value="Genomic_DNA"/>
</dbReference>
<evidence type="ECO:0000256" key="5">
    <source>
        <dbReference type="ARBA" id="ARBA00022737"/>
    </source>
</evidence>
<evidence type="ECO:0000256" key="6">
    <source>
        <dbReference type="ARBA" id="ARBA00023136"/>
    </source>
</evidence>
<evidence type="ECO:0000313" key="12">
    <source>
        <dbReference type="Proteomes" id="UP000467322"/>
    </source>
</evidence>
<dbReference type="Gene3D" id="3.10.20.310">
    <property type="entry name" value="membrane protein fhac"/>
    <property type="match status" value="5"/>
</dbReference>
<comment type="caution">
    <text evidence="11">The sequence shown here is derived from an EMBL/GenBank/DDBJ whole genome shotgun (WGS) entry which is preliminary data.</text>
</comment>
<evidence type="ECO:0000259" key="10">
    <source>
        <dbReference type="PROSITE" id="PS51779"/>
    </source>
</evidence>
<evidence type="ECO:0000256" key="7">
    <source>
        <dbReference type="ARBA" id="ARBA00023237"/>
    </source>
</evidence>
<dbReference type="InterPro" id="IPR010827">
    <property type="entry name" value="BamA/TamA_POTRA"/>
</dbReference>